<feature type="transmembrane region" description="Helical" evidence="1">
    <location>
        <begin position="20"/>
        <end position="40"/>
    </location>
</feature>
<keyword evidence="3" id="KW-1185">Reference proteome</keyword>
<feature type="transmembrane region" description="Helical" evidence="1">
    <location>
        <begin position="61"/>
        <end position="85"/>
    </location>
</feature>
<keyword evidence="1" id="KW-0812">Transmembrane</keyword>
<organism evidence="2 3">
    <name type="scientific">Staurois parvus</name>
    <dbReference type="NCBI Taxonomy" id="386267"/>
    <lineage>
        <taxon>Eukaryota</taxon>
        <taxon>Metazoa</taxon>
        <taxon>Chordata</taxon>
        <taxon>Craniata</taxon>
        <taxon>Vertebrata</taxon>
        <taxon>Euteleostomi</taxon>
        <taxon>Amphibia</taxon>
        <taxon>Batrachia</taxon>
        <taxon>Anura</taxon>
        <taxon>Neobatrachia</taxon>
        <taxon>Ranoidea</taxon>
        <taxon>Ranidae</taxon>
        <taxon>Staurois</taxon>
    </lineage>
</organism>
<keyword evidence="1" id="KW-0472">Membrane</keyword>
<dbReference type="EMBL" id="CATNWA010017937">
    <property type="protein sequence ID" value="CAI9604136.1"/>
    <property type="molecule type" value="Genomic_DNA"/>
</dbReference>
<keyword evidence="1" id="KW-1133">Transmembrane helix</keyword>
<evidence type="ECO:0000313" key="3">
    <source>
        <dbReference type="Proteomes" id="UP001162483"/>
    </source>
</evidence>
<gene>
    <name evidence="2" type="ORF">SPARVUS_LOCUS13422106</name>
</gene>
<accession>A0ABN9G427</accession>
<name>A0ABN9G427_9NEOB</name>
<dbReference type="Proteomes" id="UP001162483">
    <property type="component" value="Unassembled WGS sequence"/>
</dbReference>
<evidence type="ECO:0000313" key="2">
    <source>
        <dbReference type="EMBL" id="CAI9604136.1"/>
    </source>
</evidence>
<proteinExistence type="predicted"/>
<sequence>MFDPVFSDPPLLLSPIHLFLEQNLHMLNLVCIARVFFFYLGECMWLAQGQSALSRQRVRGWAASLLLLLLYSIYKAPIVCSALYITKGDTEHL</sequence>
<comment type="caution">
    <text evidence="2">The sequence shown here is derived from an EMBL/GenBank/DDBJ whole genome shotgun (WGS) entry which is preliminary data.</text>
</comment>
<protein>
    <submittedName>
        <fullName evidence="2">Uncharacterized protein</fullName>
    </submittedName>
</protein>
<evidence type="ECO:0000256" key="1">
    <source>
        <dbReference type="SAM" id="Phobius"/>
    </source>
</evidence>
<reference evidence="2" key="1">
    <citation type="submission" date="2023-05" db="EMBL/GenBank/DDBJ databases">
        <authorList>
            <person name="Stuckert A."/>
        </authorList>
    </citation>
    <scope>NUCLEOTIDE SEQUENCE</scope>
</reference>